<comment type="caution">
    <text evidence="1">The sequence shown here is derived from an EMBL/GenBank/DDBJ whole genome shotgun (WGS) entry which is preliminary data.</text>
</comment>
<sequence length="164" mass="19062">MHGKRIKSPIIFGVDNEDQIANKELFHDPMFELSMLKPKINEELNKKKTQQCMDLIEKSSIVCIYGMSIGLTDTTWWKAIVAWLKKDRSHCLIYHAWSKTCVRDSAGNYLESLQLCRVNLYEKLLLSKDDFVLLRDQIHIEVNYDLFGVGKTIRPVISIDDIPF</sequence>
<evidence type="ECO:0000313" key="1">
    <source>
        <dbReference type="EMBL" id="MPN40045.1"/>
    </source>
</evidence>
<accession>A0A645HLX2</accession>
<dbReference type="EMBL" id="VSSQ01096216">
    <property type="protein sequence ID" value="MPN40045.1"/>
    <property type="molecule type" value="Genomic_DNA"/>
</dbReference>
<organism evidence="1">
    <name type="scientific">bioreactor metagenome</name>
    <dbReference type="NCBI Taxonomy" id="1076179"/>
    <lineage>
        <taxon>unclassified sequences</taxon>
        <taxon>metagenomes</taxon>
        <taxon>ecological metagenomes</taxon>
    </lineage>
</organism>
<reference evidence="1" key="1">
    <citation type="submission" date="2019-08" db="EMBL/GenBank/DDBJ databases">
        <authorList>
            <person name="Kucharzyk K."/>
            <person name="Murdoch R.W."/>
            <person name="Higgins S."/>
            <person name="Loffler F."/>
        </authorList>
    </citation>
    <scope>NUCLEOTIDE SEQUENCE</scope>
</reference>
<gene>
    <name evidence="1" type="ORF">SDC9_187580</name>
</gene>
<name>A0A645HLX2_9ZZZZ</name>
<dbReference type="AlphaFoldDB" id="A0A645HLX2"/>
<protein>
    <submittedName>
        <fullName evidence="1">Uncharacterized protein</fullName>
    </submittedName>
</protein>
<proteinExistence type="predicted"/>